<dbReference type="RefSeq" id="XP_028262494.1">
    <property type="nucleotide sequence ID" value="XM_028406693.1"/>
</dbReference>
<evidence type="ECO:0000313" key="7">
    <source>
        <dbReference type="Proteomes" id="UP000515145"/>
    </source>
</evidence>
<dbReference type="OrthoDB" id="10012075at2759"/>
<dbReference type="InterPro" id="IPR013783">
    <property type="entry name" value="Ig-like_fold"/>
</dbReference>
<dbReference type="InterPro" id="IPR050504">
    <property type="entry name" value="IgSF_BTN/MOG"/>
</dbReference>
<keyword evidence="5" id="KW-0812">Transmembrane</keyword>
<organism evidence="7 9">
    <name type="scientific">Parambassis ranga</name>
    <name type="common">Indian glassy fish</name>
    <dbReference type="NCBI Taxonomy" id="210632"/>
    <lineage>
        <taxon>Eukaryota</taxon>
        <taxon>Metazoa</taxon>
        <taxon>Chordata</taxon>
        <taxon>Craniata</taxon>
        <taxon>Vertebrata</taxon>
        <taxon>Euteleostomi</taxon>
        <taxon>Actinopterygii</taxon>
        <taxon>Neopterygii</taxon>
        <taxon>Teleostei</taxon>
        <taxon>Neoteleostei</taxon>
        <taxon>Acanthomorphata</taxon>
        <taxon>Ovalentaria</taxon>
        <taxon>Ambassidae</taxon>
        <taxon>Parambassis</taxon>
    </lineage>
</organism>
<evidence type="ECO:0000313" key="8">
    <source>
        <dbReference type="RefSeq" id="XP_028262492.1"/>
    </source>
</evidence>
<evidence type="ECO:0000256" key="1">
    <source>
        <dbReference type="ARBA" id="ARBA00004370"/>
    </source>
</evidence>
<evidence type="ECO:0000256" key="4">
    <source>
        <dbReference type="SAM" id="MobiDB-lite"/>
    </source>
</evidence>
<keyword evidence="2 5" id="KW-0472">Membrane</keyword>
<dbReference type="RefSeq" id="XP_028262492.1">
    <property type="nucleotide sequence ID" value="XM_028406691.1"/>
</dbReference>
<evidence type="ECO:0000256" key="2">
    <source>
        <dbReference type="ARBA" id="ARBA00023136"/>
    </source>
</evidence>
<evidence type="ECO:0000313" key="9">
    <source>
        <dbReference type="RefSeq" id="XP_028262493.1"/>
    </source>
</evidence>
<sequence length="205" mass="22516">MIRRLLLLVTLTSYVRGMYGPPQRPLDYHAEEHGNITVEWRFAEAAAASITISSLKIHCLLLPDLVVFYHLDNSVEEEQHVQFAGRVQCDKDALTYGKVRLHLPRVRTSDSGKYLCRMATQFGKRVKEFSLNVTAATVRSPPATADPTQPESRERLGLYAAVGLAAAAAAAALILVSGLVHFSDAAPEDTQSEDVEKQCPLLPTS</sequence>
<dbReference type="GeneID" id="114436429"/>
<accession>A0A6P7I9V7</accession>
<dbReference type="InterPro" id="IPR036179">
    <property type="entry name" value="Ig-like_dom_sf"/>
</dbReference>
<evidence type="ECO:0000256" key="6">
    <source>
        <dbReference type="SAM" id="SignalP"/>
    </source>
</evidence>
<feature type="region of interest" description="Disordered" evidence="4">
    <location>
        <begin position="186"/>
        <end position="205"/>
    </location>
</feature>
<gene>
    <name evidence="8 9 10" type="primary">LOC114436429</name>
</gene>
<evidence type="ECO:0000313" key="10">
    <source>
        <dbReference type="RefSeq" id="XP_028262494.1"/>
    </source>
</evidence>
<keyword evidence="3" id="KW-0393">Immunoglobulin domain</keyword>
<dbReference type="Proteomes" id="UP000515145">
    <property type="component" value="Chromosome 5"/>
</dbReference>
<keyword evidence="7" id="KW-1185">Reference proteome</keyword>
<dbReference type="GO" id="GO:0001817">
    <property type="term" value="P:regulation of cytokine production"/>
    <property type="evidence" value="ECO:0007669"/>
    <property type="project" value="TreeGrafter"/>
</dbReference>
<keyword evidence="6" id="KW-0732">Signal</keyword>
<feature type="signal peptide" evidence="6">
    <location>
        <begin position="1"/>
        <end position="17"/>
    </location>
</feature>
<dbReference type="GO" id="GO:0050852">
    <property type="term" value="P:T cell receptor signaling pathway"/>
    <property type="evidence" value="ECO:0007669"/>
    <property type="project" value="TreeGrafter"/>
</dbReference>
<name>A0A6P7I9V7_9TELE</name>
<feature type="chain" id="PRO_5044651182" evidence="6">
    <location>
        <begin position="18"/>
        <end position="205"/>
    </location>
</feature>
<comment type="subcellular location">
    <subcellularLocation>
        <location evidence="1">Membrane</location>
    </subcellularLocation>
</comment>
<dbReference type="AlphaFoldDB" id="A0A6P7I9V7"/>
<keyword evidence="5" id="KW-1133">Transmembrane helix</keyword>
<dbReference type="Gene3D" id="2.60.40.10">
    <property type="entry name" value="Immunoglobulins"/>
    <property type="match status" value="1"/>
</dbReference>
<evidence type="ECO:0000256" key="5">
    <source>
        <dbReference type="SAM" id="Phobius"/>
    </source>
</evidence>
<dbReference type="SUPFAM" id="SSF48726">
    <property type="entry name" value="Immunoglobulin"/>
    <property type="match status" value="1"/>
</dbReference>
<reference evidence="8 9" key="1">
    <citation type="submission" date="2025-04" db="UniProtKB">
        <authorList>
            <consortium name="RefSeq"/>
        </authorList>
    </citation>
    <scope>IDENTIFICATION</scope>
</reference>
<dbReference type="RefSeq" id="XP_028262493.1">
    <property type="nucleotide sequence ID" value="XM_028406692.1"/>
</dbReference>
<dbReference type="PANTHER" id="PTHR24100">
    <property type="entry name" value="BUTYROPHILIN"/>
    <property type="match status" value="1"/>
</dbReference>
<dbReference type="GO" id="GO:0005102">
    <property type="term" value="F:signaling receptor binding"/>
    <property type="evidence" value="ECO:0007669"/>
    <property type="project" value="TreeGrafter"/>
</dbReference>
<evidence type="ECO:0000256" key="3">
    <source>
        <dbReference type="ARBA" id="ARBA00023319"/>
    </source>
</evidence>
<protein>
    <submittedName>
        <fullName evidence="8 9">Uncharacterized protein LOC114436429 isoform X1</fullName>
    </submittedName>
</protein>
<dbReference type="GO" id="GO:0009897">
    <property type="term" value="C:external side of plasma membrane"/>
    <property type="evidence" value="ECO:0007669"/>
    <property type="project" value="TreeGrafter"/>
</dbReference>
<proteinExistence type="predicted"/>
<feature type="transmembrane region" description="Helical" evidence="5">
    <location>
        <begin position="156"/>
        <end position="176"/>
    </location>
</feature>